<sequence>MQIAAQSIKKEAVPAAIFVAVADIDENLTESASSALQSGRTRGIMLNVGDFGFSGIKPQKSEKNRVCYFLYIVLKTVPNTSRGVKS</sequence>
<dbReference type="Proteomes" id="UP000446348">
    <property type="component" value="Unassembled WGS sequence"/>
</dbReference>
<dbReference type="AlphaFoldDB" id="A0A845T0Z7"/>
<reference evidence="1 3" key="1">
    <citation type="submission" date="2018-08" db="EMBL/GenBank/DDBJ databases">
        <title>Murine metabolic-syndrome-specific gut microbial biobank.</title>
        <authorList>
            <person name="Liu C."/>
        </authorList>
    </citation>
    <scope>NUCLEOTIDE SEQUENCE [LARGE SCALE GENOMIC DNA]</scope>
    <source>
        <strain evidence="1 3">X69</strain>
    </source>
</reference>
<evidence type="ECO:0000313" key="4">
    <source>
        <dbReference type="Proteomes" id="UP000462501"/>
    </source>
</evidence>
<proteinExistence type="predicted"/>
<name>A0A845T0Z7_9FIRM</name>
<protein>
    <submittedName>
        <fullName evidence="2">Uncharacterized protein</fullName>
    </submittedName>
</protein>
<evidence type="ECO:0000313" key="1">
    <source>
        <dbReference type="EMBL" id="NBI78902.1"/>
    </source>
</evidence>
<reference evidence="2 4" key="2">
    <citation type="submission" date="2019-06" db="EMBL/GenBank/DDBJ databases">
        <title>Draft genome sequences of 15 bacterial species constituting the stable defined intestinal microbiota of the GM15 gnotobiotic mouse model.</title>
        <authorList>
            <person name="Elie C."/>
            <person name="Mathieu A."/>
            <person name="Saliou A."/>
            <person name="Darnaud M."/>
            <person name="Leulier F."/>
            <person name="Tamellini A."/>
        </authorList>
    </citation>
    <scope>NUCLEOTIDE SEQUENCE [LARGE SCALE GENOMIC DNA]</scope>
    <source>
        <strain evidence="2 4">JM4-15</strain>
    </source>
</reference>
<evidence type="ECO:0000313" key="2">
    <source>
        <dbReference type="EMBL" id="NDO40544.1"/>
    </source>
</evidence>
<gene>
    <name evidence="1" type="ORF">D3Z39_08475</name>
    <name evidence="2" type="ORF">FMM72_15155</name>
</gene>
<dbReference type="RefSeq" id="WP_160209726.1">
    <property type="nucleotide sequence ID" value="NZ_JANJZM010000004.1"/>
</dbReference>
<dbReference type="Proteomes" id="UP000462501">
    <property type="component" value="Unassembled WGS sequence"/>
</dbReference>
<organism evidence="2 4">
    <name type="scientific">Anaerotruncus colihominis</name>
    <dbReference type="NCBI Taxonomy" id="169435"/>
    <lineage>
        <taxon>Bacteria</taxon>
        <taxon>Bacillati</taxon>
        <taxon>Bacillota</taxon>
        <taxon>Clostridia</taxon>
        <taxon>Eubacteriales</taxon>
        <taxon>Oscillospiraceae</taxon>
        <taxon>Anaerotruncus</taxon>
    </lineage>
</organism>
<evidence type="ECO:0000313" key="3">
    <source>
        <dbReference type="Proteomes" id="UP000446348"/>
    </source>
</evidence>
<comment type="caution">
    <text evidence="2">The sequence shown here is derived from an EMBL/GenBank/DDBJ whole genome shotgun (WGS) entry which is preliminary data.</text>
</comment>
<dbReference type="EMBL" id="QXWZ01000013">
    <property type="protein sequence ID" value="NBI78902.1"/>
    <property type="molecule type" value="Genomic_DNA"/>
</dbReference>
<dbReference type="EMBL" id="VIQT01000021">
    <property type="protein sequence ID" value="NDO40544.1"/>
    <property type="molecule type" value="Genomic_DNA"/>
</dbReference>
<accession>A0A845T0Z7</accession>